<feature type="region of interest" description="Disordered" evidence="1">
    <location>
        <begin position="836"/>
        <end position="882"/>
    </location>
</feature>
<feature type="compositionally biased region" description="Low complexity" evidence="1">
    <location>
        <begin position="315"/>
        <end position="325"/>
    </location>
</feature>
<sequence>MYRDSRQGTPAGNGSYTYGLSSTLLSAAGSGFSILSSSLASANKALTAGAHQLAAAGELPKGDRERVEFIKFAWLQCDAHATALKRQRRLALLVGYQTGFQLWDVQDGSKMEELVSRRDGPVRALELVPPPKHPYSKEDVLCGQGPLLAVVPVNDSAYHSTSDLPAASETEQFSSHAASQRSSCDDGTGCLREPATEDATAEPPTMHRASGRVHLYSLRNQAYVYSLKFNSRVLGLRCSTRLLVVALDAQLHAFDATSLSHVFSAVTYPAPCTHQLYQSETCAQGTAVALALGSRWLAFASNQVVESAAGQAVGQAVDGRGQGRVPGSSDPMGTGEVMSHLVQQYASQGGKQLKVIGKAGWGYLQSQWQARAGAAGSQSPTSSSSTPQLTPRSSAAGGPTSESAEADVAGTVMIRDVVARTIVAHFRAHESPLLMLEFDPSGTLLVTTSIRGHNINIWQVQPPTGSQGSQGNQPGTPGRAVHLYRLKRGLTDASIRSLAFSGDGEWLCASSSRGTSHLYHLQAPAAAAGGLAASTAQLGGPHLWAATASAAGPHHKHEVRDPAGRVYLRGSSKPPTAAASLTTAAAAAAQRVIGSTGIAIATAFHGGASSAADPQGPGPPSLHQGMRGGSGWGHQQQHLEDLYVMAAEGKLTRYRLSSPQLGAPVSSPDLLGTPTQSAASPRKEGAHQRTVAAEPVEQWDLIRRRHQREREEVWAEDEEAESSSSNQQLAWQADERQRWAANAEAASMPRGQLPLWADPQFHILQMQPDAALLPTMHLGSEATDGEIAGMASEPAPILQVEQLPVRRVDAPSGSFGPLLPAATESAALQHWTGGASKWGKAAPATPAYSPAGLSRASSARSASSHASTAASSATSPLRSLRP</sequence>
<dbReference type="InterPro" id="IPR036322">
    <property type="entry name" value="WD40_repeat_dom_sf"/>
</dbReference>
<dbReference type="GO" id="GO:0005737">
    <property type="term" value="C:cytoplasm"/>
    <property type="evidence" value="ECO:0007669"/>
    <property type="project" value="TreeGrafter"/>
</dbReference>
<evidence type="ECO:0000313" key="4">
    <source>
        <dbReference type="Proteomes" id="UP001438707"/>
    </source>
</evidence>
<dbReference type="InterPro" id="IPR045142">
    <property type="entry name" value="BCAS3-like"/>
</dbReference>
<dbReference type="Gene3D" id="2.130.10.10">
    <property type="entry name" value="YVTN repeat-like/Quinoprotein amine dehydrogenase"/>
    <property type="match status" value="1"/>
</dbReference>
<feature type="region of interest" description="Disordered" evidence="1">
    <location>
        <begin position="374"/>
        <end position="407"/>
    </location>
</feature>
<reference evidence="3 4" key="1">
    <citation type="journal article" date="2024" name="Nat. Commun.">
        <title>Phylogenomics reveals the evolutionary origins of lichenization in chlorophyte algae.</title>
        <authorList>
            <person name="Puginier C."/>
            <person name="Libourel C."/>
            <person name="Otte J."/>
            <person name="Skaloud P."/>
            <person name="Haon M."/>
            <person name="Grisel S."/>
            <person name="Petersen M."/>
            <person name="Berrin J.G."/>
            <person name="Delaux P.M."/>
            <person name="Dal Grande F."/>
            <person name="Keller J."/>
        </authorList>
    </citation>
    <scope>NUCLEOTIDE SEQUENCE [LARGE SCALE GENOMIC DNA]</scope>
    <source>
        <strain evidence="3 4">SAG 2145</strain>
    </source>
</reference>
<gene>
    <name evidence="3" type="ORF">WJX74_000354</name>
</gene>
<feature type="region of interest" description="Disordered" evidence="1">
    <location>
        <begin position="315"/>
        <end position="334"/>
    </location>
</feature>
<dbReference type="GO" id="GO:0042594">
    <property type="term" value="P:response to starvation"/>
    <property type="evidence" value="ECO:0007669"/>
    <property type="project" value="TreeGrafter"/>
</dbReference>
<evidence type="ECO:0000256" key="1">
    <source>
        <dbReference type="SAM" id="MobiDB-lite"/>
    </source>
</evidence>
<dbReference type="SUPFAM" id="SSF50978">
    <property type="entry name" value="WD40 repeat-like"/>
    <property type="match status" value="1"/>
</dbReference>
<dbReference type="PANTHER" id="PTHR13268">
    <property type="entry name" value="BREAST CARCINOMA AMPLIFIED SEQUENCE 3"/>
    <property type="match status" value="1"/>
</dbReference>
<dbReference type="AlphaFoldDB" id="A0AAW1RK78"/>
<dbReference type="InterPro" id="IPR015943">
    <property type="entry name" value="WD40/YVTN_repeat-like_dom_sf"/>
</dbReference>
<feature type="compositionally biased region" description="Polar residues" evidence="1">
    <location>
        <begin position="160"/>
        <end position="182"/>
    </location>
</feature>
<feature type="domain" description="BCAS3 WD40" evidence="2">
    <location>
        <begin position="410"/>
        <end position="522"/>
    </location>
</feature>
<evidence type="ECO:0000259" key="2">
    <source>
        <dbReference type="Pfam" id="PF21034"/>
    </source>
</evidence>
<comment type="caution">
    <text evidence="3">The sequence shown here is derived from an EMBL/GenBank/DDBJ whole genome shotgun (WGS) entry which is preliminary data.</text>
</comment>
<dbReference type="EMBL" id="JALJOS010000010">
    <property type="protein sequence ID" value="KAK9833606.1"/>
    <property type="molecule type" value="Genomic_DNA"/>
</dbReference>
<proteinExistence type="predicted"/>
<dbReference type="GO" id="GO:0006914">
    <property type="term" value="P:autophagy"/>
    <property type="evidence" value="ECO:0007669"/>
    <property type="project" value="InterPro"/>
</dbReference>
<evidence type="ECO:0000313" key="3">
    <source>
        <dbReference type="EMBL" id="KAK9833606.1"/>
    </source>
</evidence>
<keyword evidence="4" id="KW-1185">Reference proteome</keyword>
<dbReference type="SMART" id="SM00320">
    <property type="entry name" value="WD40"/>
    <property type="match status" value="2"/>
</dbReference>
<feature type="region of interest" description="Disordered" evidence="1">
    <location>
        <begin position="607"/>
        <end position="634"/>
    </location>
</feature>
<dbReference type="InterPro" id="IPR048382">
    <property type="entry name" value="BCAS3_WD40"/>
</dbReference>
<dbReference type="InterPro" id="IPR001680">
    <property type="entry name" value="WD40_rpt"/>
</dbReference>
<protein>
    <recommendedName>
        <fullName evidence="2">BCAS3 WD40 domain-containing protein</fullName>
    </recommendedName>
</protein>
<organism evidence="3 4">
    <name type="scientific">Apatococcus lobatus</name>
    <dbReference type="NCBI Taxonomy" id="904363"/>
    <lineage>
        <taxon>Eukaryota</taxon>
        <taxon>Viridiplantae</taxon>
        <taxon>Chlorophyta</taxon>
        <taxon>core chlorophytes</taxon>
        <taxon>Trebouxiophyceae</taxon>
        <taxon>Chlorellales</taxon>
        <taxon>Chlorellaceae</taxon>
        <taxon>Apatococcus</taxon>
    </lineage>
</organism>
<dbReference type="PANTHER" id="PTHR13268:SF0">
    <property type="entry name" value="BCAS3 MICROTUBULE ASSOCIATED CELL MIGRATION FACTOR"/>
    <property type="match status" value="1"/>
</dbReference>
<dbReference type="Proteomes" id="UP001438707">
    <property type="component" value="Unassembled WGS sequence"/>
</dbReference>
<accession>A0AAW1RK78</accession>
<feature type="region of interest" description="Disordered" evidence="1">
    <location>
        <begin position="659"/>
        <end position="692"/>
    </location>
</feature>
<feature type="region of interest" description="Disordered" evidence="1">
    <location>
        <begin position="160"/>
        <end position="206"/>
    </location>
</feature>
<feature type="compositionally biased region" description="Low complexity" evidence="1">
    <location>
        <begin position="377"/>
        <end position="394"/>
    </location>
</feature>
<dbReference type="Pfam" id="PF21034">
    <property type="entry name" value="BCAS3_WD40"/>
    <property type="match status" value="2"/>
</dbReference>
<name>A0AAW1RK78_9CHLO</name>
<feature type="compositionally biased region" description="Low complexity" evidence="1">
    <location>
        <begin position="849"/>
        <end position="882"/>
    </location>
</feature>
<feature type="domain" description="BCAS3 WD40" evidence="2">
    <location>
        <begin position="212"/>
        <end position="316"/>
    </location>
</feature>